<dbReference type="RefSeq" id="WP_290281766.1">
    <property type="nucleotide sequence ID" value="NZ_JAUFQI010000001.1"/>
</dbReference>
<proteinExistence type="predicted"/>
<organism evidence="2 3">
    <name type="scientific">Reinekea marina</name>
    <dbReference type="NCBI Taxonomy" id="1310421"/>
    <lineage>
        <taxon>Bacteria</taxon>
        <taxon>Pseudomonadati</taxon>
        <taxon>Pseudomonadota</taxon>
        <taxon>Gammaproteobacteria</taxon>
        <taxon>Oceanospirillales</taxon>
        <taxon>Saccharospirillaceae</taxon>
        <taxon>Reinekea</taxon>
    </lineage>
</organism>
<reference evidence="3" key="1">
    <citation type="journal article" date="2019" name="Int. J. Syst. Evol. Microbiol.">
        <title>The Global Catalogue of Microorganisms (GCM) 10K type strain sequencing project: providing services to taxonomists for standard genome sequencing and annotation.</title>
        <authorList>
            <consortium name="The Broad Institute Genomics Platform"/>
            <consortium name="The Broad Institute Genome Sequencing Center for Infectious Disease"/>
            <person name="Wu L."/>
            <person name="Ma J."/>
        </authorList>
    </citation>
    <scope>NUCLEOTIDE SEQUENCE [LARGE SCALE GENOMIC DNA]</scope>
    <source>
        <strain evidence="3">CECT 8288</strain>
    </source>
</reference>
<dbReference type="Gene3D" id="1.10.132.90">
    <property type="match status" value="1"/>
</dbReference>
<evidence type="ECO:0000313" key="3">
    <source>
        <dbReference type="Proteomes" id="UP001595710"/>
    </source>
</evidence>
<evidence type="ECO:0000313" key="2">
    <source>
        <dbReference type="EMBL" id="MFC3700446.1"/>
    </source>
</evidence>
<keyword evidence="3" id="KW-1185">Reference proteome</keyword>
<dbReference type="InterPro" id="IPR041651">
    <property type="entry name" value="DUF5610"/>
</dbReference>
<feature type="domain" description="DUF5610" evidence="1">
    <location>
        <begin position="25"/>
        <end position="135"/>
    </location>
</feature>
<protein>
    <submittedName>
        <fullName evidence="2">DUF5610 domain-containing protein</fullName>
    </submittedName>
</protein>
<evidence type="ECO:0000259" key="1">
    <source>
        <dbReference type="Pfam" id="PF18433"/>
    </source>
</evidence>
<gene>
    <name evidence="2" type="ORF">ACFOND_02255</name>
</gene>
<name>A0ABV7WMK6_9GAMM</name>
<dbReference type="Pfam" id="PF18433">
    <property type="entry name" value="DUF5610"/>
    <property type="match status" value="1"/>
</dbReference>
<dbReference type="Proteomes" id="UP001595710">
    <property type="component" value="Unassembled WGS sequence"/>
</dbReference>
<accession>A0ABV7WMK6</accession>
<sequence length="354" mass="39408">MHHPISGYSGTTVNYDRPNRDQRAEAANRMLDKNPISVNQAQEAETVEAPSKAINFDVDALVDQIWGFAQQRISDAKANGASEDQIESMFEAAEQGVKQGFGEAKEILDELGQLDEPLTMKIDSAFGQIMDRLDEQDLSVPSNRSEPIQAPIQRSSASSNVDRQINMYQYERQTFSLNLTTNEGDKIMIRSVAESSSTLEDKRFGRESSTVWGSQQSSGFQLMIKGDLNEQEAADLDALLAQVNEVANEFYEGDYQKAFDMATELNIDGSSMRSMDLNMKEVEAKGVGVYAEVAEQPAKIPAGLSPLKEYAEKLLASQEQWFEQFNSRDAFLTVIENHPMNRGELFDTLSSLLS</sequence>
<comment type="caution">
    <text evidence="2">The sequence shown here is derived from an EMBL/GenBank/DDBJ whole genome shotgun (WGS) entry which is preliminary data.</text>
</comment>
<dbReference type="EMBL" id="JBHRYN010000005">
    <property type="protein sequence ID" value="MFC3700446.1"/>
    <property type="molecule type" value="Genomic_DNA"/>
</dbReference>